<feature type="domain" description="SMP-30/Gluconolactonase/LRE-like region" evidence="1">
    <location>
        <begin position="44"/>
        <end position="278"/>
    </location>
</feature>
<comment type="caution">
    <text evidence="2">The sequence shown here is derived from an EMBL/GenBank/DDBJ whole genome shotgun (WGS) entry which is preliminary data.</text>
</comment>
<reference evidence="2 3" key="1">
    <citation type="submission" date="2024-09" db="EMBL/GenBank/DDBJ databases">
        <authorList>
            <person name="Sun Q."/>
            <person name="Mori K."/>
        </authorList>
    </citation>
    <scope>NUCLEOTIDE SEQUENCE [LARGE SCALE GENOMIC DNA]</scope>
    <source>
        <strain evidence="2 3">CECT 9424</strain>
    </source>
</reference>
<sequence>MIHLTALPAFSLPEEHRHRGEPSAWARMTRPGQPIHSFLEAAFFDEARNLWLADVPYGRIFCISPAGDWQVMHHIDGEPHAMRIAPDGRHIAVDYRHGLIELTGPDSFEVLCTGRVGQPFLGLSDMCYGTDGRLWFSDSGRTSLSDPSGRVYCLPPAGDLRLLLDCIPYSNGICLSPDGAWLYIAATRANQVWRLSTRLPDNSQPMVGTFLQLSGGLGPDGLACNDRGWLAVAQAQAGRAYVYDALGDPVAEIRLPEGLWSTSVAFHPDVPNRLYIVDAQTGSVFASDIPD</sequence>
<dbReference type="InterPro" id="IPR051262">
    <property type="entry name" value="SMP-30/CGR1_Lactonase"/>
</dbReference>
<evidence type="ECO:0000259" key="1">
    <source>
        <dbReference type="Pfam" id="PF08450"/>
    </source>
</evidence>
<dbReference type="Gene3D" id="2.120.10.30">
    <property type="entry name" value="TolB, C-terminal domain"/>
    <property type="match status" value="1"/>
</dbReference>
<dbReference type="PANTHER" id="PTHR47572">
    <property type="entry name" value="LIPOPROTEIN-RELATED"/>
    <property type="match status" value="1"/>
</dbReference>
<proteinExistence type="predicted"/>
<dbReference type="SUPFAM" id="SSF63829">
    <property type="entry name" value="Calcium-dependent phosphotriesterase"/>
    <property type="match status" value="1"/>
</dbReference>
<protein>
    <submittedName>
        <fullName evidence="2">SMP-30/gluconolactonase/LRE family protein</fullName>
    </submittedName>
</protein>
<gene>
    <name evidence="2" type="ORF">ACFFU4_04210</name>
</gene>
<name>A0ABV5HY54_9RHOB</name>
<evidence type="ECO:0000313" key="2">
    <source>
        <dbReference type="EMBL" id="MFB9148951.1"/>
    </source>
</evidence>
<dbReference type="PANTHER" id="PTHR47572:SF5">
    <property type="entry name" value="BLR2277 PROTEIN"/>
    <property type="match status" value="1"/>
</dbReference>
<dbReference type="InterPro" id="IPR013658">
    <property type="entry name" value="SGL"/>
</dbReference>
<accession>A0ABV5HY54</accession>
<organism evidence="2 3">
    <name type="scientific">Roseovarius ramblicola</name>
    <dbReference type="NCBI Taxonomy" id="2022336"/>
    <lineage>
        <taxon>Bacteria</taxon>
        <taxon>Pseudomonadati</taxon>
        <taxon>Pseudomonadota</taxon>
        <taxon>Alphaproteobacteria</taxon>
        <taxon>Rhodobacterales</taxon>
        <taxon>Roseobacteraceae</taxon>
        <taxon>Roseovarius</taxon>
    </lineage>
</organism>
<dbReference type="Proteomes" id="UP001589670">
    <property type="component" value="Unassembled WGS sequence"/>
</dbReference>
<dbReference type="InterPro" id="IPR011042">
    <property type="entry name" value="6-blade_b-propeller_TolB-like"/>
</dbReference>
<dbReference type="EMBL" id="JBHMEC010000008">
    <property type="protein sequence ID" value="MFB9148951.1"/>
    <property type="molecule type" value="Genomic_DNA"/>
</dbReference>
<evidence type="ECO:0000313" key="3">
    <source>
        <dbReference type="Proteomes" id="UP001589670"/>
    </source>
</evidence>
<keyword evidence="3" id="KW-1185">Reference proteome</keyword>
<dbReference type="Pfam" id="PF08450">
    <property type="entry name" value="SGL"/>
    <property type="match status" value="1"/>
</dbReference>